<name>A0A645ITQ8_9ZZZZ</name>
<evidence type="ECO:0000313" key="1">
    <source>
        <dbReference type="EMBL" id="MPN54805.1"/>
    </source>
</evidence>
<accession>A0A645ITQ8</accession>
<proteinExistence type="predicted"/>
<gene>
    <name evidence="1" type="ORF">SDC9_202482</name>
</gene>
<protein>
    <submittedName>
        <fullName evidence="1">Uncharacterized protein</fullName>
    </submittedName>
</protein>
<organism evidence="1">
    <name type="scientific">bioreactor metagenome</name>
    <dbReference type="NCBI Taxonomy" id="1076179"/>
    <lineage>
        <taxon>unclassified sequences</taxon>
        <taxon>metagenomes</taxon>
        <taxon>ecological metagenomes</taxon>
    </lineage>
</organism>
<dbReference type="AlphaFoldDB" id="A0A645ITQ8"/>
<sequence>MAVSVAQLDFADDLNAALLCRDNERNRHRDDRADDNQRHAVKQRCGILAEPPFDRNAFQRFAQAFDFALLVVDDHVPADAAQQLGRANAALRHADDERFLVGFHRCLLRKKRPTLSFGRKCFA</sequence>
<comment type="caution">
    <text evidence="1">The sequence shown here is derived from an EMBL/GenBank/DDBJ whole genome shotgun (WGS) entry which is preliminary data.</text>
</comment>
<reference evidence="1" key="1">
    <citation type="submission" date="2019-08" db="EMBL/GenBank/DDBJ databases">
        <authorList>
            <person name="Kucharzyk K."/>
            <person name="Murdoch R.W."/>
            <person name="Higgins S."/>
            <person name="Loffler F."/>
        </authorList>
    </citation>
    <scope>NUCLEOTIDE SEQUENCE</scope>
</reference>
<dbReference type="EMBL" id="VSSQ01123391">
    <property type="protein sequence ID" value="MPN54805.1"/>
    <property type="molecule type" value="Genomic_DNA"/>
</dbReference>